<proteinExistence type="predicted"/>
<evidence type="ECO:0000256" key="1">
    <source>
        <dbReference type="SAM" id="SignalP"/>
    </source>
</evidence>
<evidence type="ECO:0000313" key="2">
    <source>
        <dbReference type="EMBL" id="GIY38999.1"/>
    </source>
</evidence>
<name>A0AAV4SZZ1_CAEEX</name>
<evidence type="ECO:0000313" key="3">
    <source>
        <dbReference type="Proteomes" id="UP001054945"/>
    </source>
</evidence>
<sequence>MTGLLLDLLRMIHIGLSVGKPKGTSEAEGVKNLSQKQMLQIEAWNVRTMCQFGKTRQVTNEMYNYKLDILEQQKTVDKVEKHDLLLVMGDLNSKVGQKTCDNERSTGQ</sequence>
<organism evidence="2 3">
    <name type="scientific">Caerostris extrusa</name>
    <name type="common">Bark spider</name>
    <name type="synonym">Caerostris bankana</name>
    <dbReference type="NCBI Taxonomy" id="172846"/>
    <lineage>
        <taxon>Eukaryota</taxon>
        <taxon>Metazoa</taxon>
        <taxon>Ecdysozoa</taxon>
        <taxon>Arthropoda</taxon>
        <taxon>Chelicerata</taxon>
        <taxon>Arachnida</taxon>
        <taxon>Araneae</taxon>
        <taxon>Araneomorphae</taxon>
        <taxon>Entelegynae</taxon>
        <taxon>Araneoidea</taxon>
        <taxon>Araneidae</taxon>
        <taxon>Caerostris</taxon>
    </lineage>
</organism>
<reference evidence="2 3" key="1">
    <citation type="submission" date="2021-06" db="EMBL/GenBank/DDBJ databases">
        <title>Caerostris extrusa draft genome.</title>
        <authorList>
            <person name="Kono N."/>
            <person name="Arakawa K."/>
        </authorList>
    </citation>
    <scope>NUCLEOTIDE SEQUENCE [LARGE SCALE GENOMIC DNA]</scope>
</reference>
<dbReference type="Proteomes" id="UP001054945">
    <property type="component" value="Unassembled WGS sequence"/>
</dbReference>
<feature type="chain" id="PRO_5043876133" evidence="1">
    <location>
        <begin position="20"/>
        <end position="108"/>
    </location>
</feature>
<feature type="signal peptide" evidence="1">
    <location>
        <begin position="1"/>
        <end position="19"/>
    </location>
</feature>
<gene>
    <name evidence="2" type="ORF">CEXT_579231</name>
</gene>
<keyword evidence="1" id="KW-0732">Signal</keyword>
<accession>A0AAV4SZZ1</accession>
<protein>
    <submittedName>
        <fullName evidence="2">Uncharacterized protein</fullName>
    </submittedName>
</protein>
<keyword evidence="3" id="KW-1185">Reference proteome</keyword>
<dbReference type="AlphaFoldDB" id="A0AAV4SZZ1"/>
<comment type="caution">
    <text evidence="2">The sequence shown here is derived from an EMBL/GenBank/DDBJ whole genome shotgun (WGS) entry which is preliminary data.</text>
</comment>
<dbReference type="EMBL" id="BPLR01010387">
    <property type="protein sequence ID" value="GIY38999.1"/>
    <property type="molecule type" value="Genomic_DNA"/>
</dbReference>